<accession>A0A0C3H5V1</accession>
<name>A0A0C3H5V1_OIDMZ</name>
<dbReference type="EMBL" id="KN832881">
    <property type="protein sequence ID" value="KIM97836.1"/>
    <property type="molecule type" value="Genomic_DNA"/>
</dbReference>
<dbReference type="FunFam" id="1.20.1720.10:FF:000012">
    <property type="entry name" value="MFS toxin efflux pump (AflT)"/>
    <property type="match status" value="1"/>
</dbReference>
<evidence type="ECO:0000256" key="3">
    <source>
        <dbReference type="ARBA" id="ARBA00022692"/>
    </source>
</evidence>
<evidence type="ECO:0000256" key="2">
    <source>
        <dbReference type="ARBA" id="ARBA00007520"/>
    </source>
</evidence>
<dbReference type="GO" id="GO:0005886">
    <property type="term" value="C:plasma membrane"/>
    <property type="evidence" value="ECO:0007669"/>
    <property type="project" value="TreeGrafter"/>
</dbReference>
<feature type="transmembrane region" description="Helical" evidence="6">
    <location>
        <begin position="96"/>
        <end position="121"/>
    </location>
</feature>
<organism evidence="8 9">
    <name type="scientific">Oidiodendron maius (strain Zn)</name>
    <dbReference type="NCBI Taxonomy" id="913774"/>
    <lineage>
        <taxon>Eukaryota</taxon>
        <taxon>Fungi</taxon>
        <taxon>Dikarya</taxon>
        <taxon>Ascomycota</taxon>
        <taxon>Pezizomycotina</taxon>
        <taxon>Leotiomycetes</taxon>
        <taxon>Leotiomycetes incertae sedis</taxon>
        <taxon>Myxotrichaceae</taxon>
        <taxon>Oidiodendron</taxon>
    </lineage>
</organism>
<proteinExistence type="inferred from homology"/>
<feature type="transmembrane region" description="Helical" evidence="6">
    <location>
        <begin position="472"/>
        <end position="492"/>
    </location>
</feature>
<dbReference type="FunFam" id="1.20.1250.20:FF:000196">
    <property type="entry name" value="MFS toxin efflux pump (AflT)"/>
    <property type="match status" value="1"/>
</dbReference>
<dbReference type="InterPro" id="IPR036259">
    <property type="entry name" value="MFS_trans_sf"/>
</dbReference>
<feature type="transmembrane region" description="Helical" evidence="6">
    <location>
        <begin position="70"/>
        <end position="90"/>
    </location>
</feature>
<dbReference type="SUPFAM" id="SSF103473">
    <property type="entry name" value="MFS general substrate transporter"/>
    <property type="match status" value="2"/>
</dbReference>
<feature type="transmembrane region" description="Helical" evidence="6">
    <location>
        <begin position="271"/>
        <end position="292"/>
    </location>
</feature>
<gene>
    <name evidence="8" type="ORF">OIDMADRAFT_203035</name>
</gene>
<keyword evidence="3 6" id="KW-0812">Transmembrane</keyword>
<evidence type="ECO:0000259" key="7">
    <source>
        <dbReference type="PROSITE" id="PS50850"/>
    </source>
</evidence>
<dbReference type="InterPro" id="IPR011701">
    <property type="entry name" value="MFS"/>
</dbReference>
<dbReference type="HOGENOM" id="CLU_000960_22_1_1"/>
<evidence type="ECO:0000256" key="6">
    <source>
        <dbReference type="SAM" id="Phobius"/>
    </source>
</evidence>
<evidence type="ECO:0000256" key="1">
    <source>
        <dbReference type="ARBA" id="ARBA00004141"/>
    </source>
</evidence>
<feature type="transmembrane region" description="Helical" evidence="6">
    <location>
        <begin position="304"/>
        <end position="327"/>
    </location>
</feature>
<dbReference type="GO" id="GO:0022857">
    <property type="term" value="F:transmembrane transporter activity"/>
    <property type="evidence" value="ECO:0007669"/>
    <property type="project" value="InterPro"/>
</dbReference>
<dbReference type="OrthoDB" id="10021397at2759"/>
<feature type="transmembrane region" description="Helical" evidence="6">
    <location>
        <begin position="334"/>
        <end position="355"/>
    </location>
</feature>
<dbReference type="InParanoid" id="A0A0C3H5V1"/>
<reference evidence="8 9" key="1">
    <citation type="submission" date="2014-04" db="EMBL/GenBank/DDBJ databases">
        <authorList>
            <consortium name="DOE Joint Genome Institute"/>
            <person name="Kuo A."/>
            <person name="Martino E."/>
            <person name="Perotto S."/>
            <person name="Kohler A."/>
            <person name="Nagy L.G."/>
            <person name="Floudas D."/>
            <person name="Copeland A."/>
            <person name="Barry K.W."/>
            <person name="Cichocki N."/>
            <person name="Veneault-Fourrey C."/>
            <person name="LaButti K."/>
            <person name="Lindquist E.A."/>
            <person name="Lipzen A."/>
            <person name="Lundell T."/>
            <person name="Morin E."/>
            <person name="Murat C."/>
            <person name="Sun H."/>
            <person name="Tunlid A."/>
            <person name="Henrissat B."/>
            <person name="Grigoriev I.V."/>
            <person name="Hibbett D.S."/>
            <person name="Martin F."/>
            <person name="Nordberg H.P."/>
            <person name="Cantor M.N."/>
            <person name="Hua S.X."/>
        </authorList>
    </citation>
    <scope>NUCLEOTIDE SEQUENCE [LARGE SCALE GENOMIC DNA]</scope>
    <source>
        <strain evidence="8 9">Zn</strain>
    </source>
</reference>
<sequence length="505" mass="54058">MKALLILGAVTGACFILLLDTSIISTAIPRITNQFHSLPDIGWYGSAYLLANCALQPMTGKIYSKFSAKWVFMLFLGIFELGSLLCGVATSSKMLIVGRAVAGMGGSGITNGALTIIALCAPMEKRPVYIGIMMGISQLGIMIGPLIGGAVTQYATWRWCFYINLPAGAIVAGFLFFIHIPRPKHQVPITLGIRNLFDGLDFIGFLLFAPAAIMFLLALEWGGNAYRWNSATVIGLFCGAAGAFAIFLSWEYRIGDTAMIPFSMMKKKITFSSCITMFFLAANLITTSYYMAIYFQAVRGVSPLLAGVYILPSILSQMFVAITAGILVGRLGYYLPWVIGGTALTAIGSGLMSTFTPTSSTGIWIGFQIISGFGRGSGLQMPVLAMQNSVKPAEVPVAMSLIIFFQNIGASLFLSFAQTTFSSGLVHALPIFAPDVNVQAVINAGASGFRNVVTQALLPGVLHAYSQAISHVFYLTTGAVLVAFIACWGMGWKSIKKPKVMQPEA</sequence>
<dbReference type="AlphaFoldDB" id="A0A0C3H5V1"/>
<evidence type="ECO:0000313" key="8">
    <source>
        <dbReference type="EMBL" id="KIM97836.1"/>
    </source>
</evidence>
<keyword evidence="5 6" id="KW-0472">Membrane</keyword>
<evidence type="ECO:0000313" key="9">
    <source>
        <dbReference type="Proteomes" id="UP000054321"/>
    </source>
</evidence>
<dbReference type="CDD" id="cd17502">
    <property type="entry name" value="MFS_Azr1_MDR_like"/>
    <property type="match status" value="1"/>
</dbReference>
<protein>
    <recommendedName>
        <fullName evidence="7">Major facilitator superfamily (MFS) profile domain-containing protein</fullName>
    </recommendedName>
</protein>
<keyword evidence="9" id="KW-1185">Reference proteome</keyword>
<comment type="subcellular location">
    <subcellularLocation>
        <location evidence="1">Membrane</location>
        <topology evidence="1">Multi-pass membrane protein</topology>
    </subcellularLocation>
</comment>
<dbReference type="Pfam" id="PF07690">
    <property type="entry name" value="MFS_1"/>
    <property type="match status" value="1"/>
</dbReference>
<evidence type="ECO:0000256" key="4">
    <source>
        <dbReference type="ARBA" id="ARBA00022989"/>
    </source>
</evidence>
<dbReference type="Proteomes" id="UP000054321">
    <property type="component" value="Unassembled WGS sequence"/>
</dbReference>
<dbReference type="PANTHER" id="PTHR23501">
    <property type="entry name" value="MAJOR FACILITATOR SUPERFAMILY"/>
    <property type="match status" value="1"/>
</dbReference>
<feature type="transmembrane region" description="Helical" evidence="6">
    <location>
        <begin position="397"/>
        <end position="417"/>
    </location>
</feature>
<dbReference type="PROSITE" id="PS50850">
    <property type="entry name" value="MFS"/>
    <property type="match status" value="1"/>
</dbReference>
<feature type="transmembrane region" description="Helical" evidence="6">
    <location>
        <begin position="128"/>
        <end position="147"/>
    </location>
</feature>
<feature type="transmembrane region" description="Helical" evidence="6">
    <location>
        <begin position="231"/>
        <end position="250"/>
    </location>
</feature>
<dbReference type="InterPro" id="IPR020846">
    <property type="entry name" value="MFS_dom"/>
</dbReference>
<feature type="transmembrane region" description="Helical" evidence="6">
    <location>
        <begin position="159"/>
        <end position="178"/>
    </location>
</feature>
<feature type="transmembrane region" description="Helical" evidence="6">
    <location>
        <begin position="199"/>
        <end position="219"/>
    </location>
</feature>
<comment type="similarity">
    <text evidence="2">Belongs to the major facilitator superfamily. TCR/Tet family.</text>
</comment>
<dbReference type="Gene3D" id="1.20.1250.20">
    <property type="entry name" value="MFS general substrate transporter like domains"/>
    <property type="match status" value="2"/>
</dbReference>
<dbReference type="FunCoup" id="A0A0C3H5V1">
    <property type="interactions" value="92"/>
</dbReference>
<keyword evidence="4 6" id="KW-1133">Transmembrane helix</keyword>
<dbReference type="PANTHER" id="PTHR23501:SF193">
    <property type="entry name" value="MULTIDRUG TRANSPORTER, PUTATIVE (AFU_ORTHOLOGUE AFUA_8G00940)-RELATED"/>
    <property type="match status" value="1"/>
</dbReference>
<evidence type="ECO:0000256" key="5">
    <source>
        <dbReference type="ARBA" id="ARBA00023136"/>
    </source>
</evidence>
<feature type="domain" description="Major facilitator superfamily (MFS) profile" evidence="7">
    <location>
        <begin position="6"/>
        <end position="495"/>
    </location>
</feature>
<reference evidence="9" key="2">
    <citation type="submission" date="2015-01" db="EMBL/GenBank/DDBJ databases">
        <title>Evolutionary Origins and Diversification of the Mycorrhizal Mutualists.</title>
        <authorList>
            <consortium name="DOE Joint Genome Institute"/>
            <consortium name="Mycorrhizal Genomics Consortium"/>
            <person name="Kohler A."/>
            <person name="Kuo A."/>
            <person name="Nagy L.G."/>
            <person name="Floudas D."/>
            <person name="Copeland A."/>
            <person name="Barry K.W."/>
            <person name="Cichocki N."/>
            <person name="Veneault-Fourrey C."/>
            <person name="LaButti K."/>
            <person name="Lindquist E.A."/>
            <person name="Lipzen A."/>
            <person name="Lundell T."/>
            <person name="Morin E."/>
            <person name="Murat C."/>
            <person name="Riley R."/>
            <person name="Ohm R."/>
            <person name="Sun H."/>
            <person name="Tunlid A."/>
            <person name="Henrissat B."/>
            <person name="Grigoriev I.V."/>
            <person name="Hibbett D.S."/>
            <person name="Martin F."/>
        </authorList>
    </citation>
    <scope>NUCLEOTIDE SEQUENCE [LARGE SCALE GENOMIC DNA]</scope>
    <source>
        <strain evidence="9">Zn</strain>
    </source>
</reference>